<feature type="signal peptide" evidence="4">
    <location>
        <begin position="1"/>
        <end position="16"/>
    </location>
</feature>
<evidence type="ECO:0000256" key="2">
    <source>
        <dbReference type="ARBA" id="ARBA00023108"/>
    </source>
</evidence>
<keyword evidence="6" id="KW-1185">Reference proteome</keyword>
<gene>
    <name evidence="5" type="ORF">RI129_012436</name>
</gene>
<comment type="similarity">
    <text evidence="3">Belongs to the TO family.</text>
</comment>
<keyword evidence="2" id="KW-0090">Biological rhythms</keyword>
<sequence>MRKVILFSIIFYCATGLDLPPEIPKCNRSDPKLNECIMSAYNASLPILAKGIPQFKVGSIVPIKIATLSIPGGNGPVKVEQHYEDVEIYNAQLAFAESAEATITDEEFKIVLHVFAEEMRMEAHYNVTGSVLFLPVTGEGECTLKLIKAKMVYDITGEIYETNGEKYVEIKTFKITLNPEKVEVDFKNLFNGDVKLGAEMNRLLNENWEEIFHDVKHGFEEATGQADKSIVNRIFSKVPYRNLFLA</sequence>
<dbReference type="Pfam" id="PF06585">
    <property type="entry name" value="JHBP"/>
    <property type="match status" value="1"/>
</dbReference>
<organism evidence="5 6">
    <name type="scientific">Pyrocoelia pectoralis</name>
    <dbReference type="NCBI Taxonomy" id="417401"/>
    <lineage>
        <taxon>Eukaryota</taxon>
        <taxon>Metazoa</taxon>
        <taxon>Ecdysozoa</taxon>
        <taxon>Arthropoda</taxon>
        <taxon>Hexapoda</taxon>
        <taxon>Insecta</taxon>
        <taxon>Pterygota</taxon>
        <taxon>Neoptera</taxon>
        <taxon>Endopterygota</taxon>
        <taxon>Coleoptera</taxon>
        <taxon>Polyphaga</taxon>
        <taxon>Elateriformia</taxon>
        <taxon>Elateroidea</taxon>
        <taxon>Lampyridae</taxon>
        <taxon>Lampyrinae</taxon>
        <taxon>Pyrocoelia</taxon>
    </lineage>
</organism>
<dbReference type="GO" id="GO:0005615">
    <property type="term" value="C:extracellular space"/>
    <property type="evidence" value="ECO:0007669"/>
    <property type="project" value="TreeGrafter"/>
</dbReference>
<keyword evidence="1 4" id="KW-0732">Signal</keyword>
<evidence type="ECO:0000313" key="5">
    <source>
        <dbReference type="EMBL" id="KAK5638141.1"/>
    </source>
</evidence>
<evidence type="ECO:0000313" key="6">
    <source>
        <dbReference type="Proteomes" id="UP001329430"/>
    </source>
</evidence>
<reference evidence="5 6" key="1">
    <citation type="journal article" date="2024" name="Insects">
        <title>An Improved Chromosome-Level Genome Assembly of the Firefly Pyrocoelia pectoralis.</title>
        <authorList>
            <person name="Fu X."/>
            <person name="Meyer-Rochow V.B."/>
            <person name="Ballantyne L."/>
            <person name="Zhu X."/>
        </authorList>
    </citation>
    <scope>NUCLEOTIDE SEQUENCE [LARGE SCALE GENOMIC DNA]</scope>
    <source>
        <strain evidence="5">XCY_ONT2</strain>
    </source>
</reference>
<dbReference type="FunFam" id="3.15.10.30:FF:000001">
    <property type="entry name" value="Takeout-like protein 1"/>
    <property type="match status" value="1"/>
</dbReference>
<dbReference type="PANTHER" id="PTHR11008">
    <property type="entry name" value="PROTEIN TAKEOUT-LIKE PROTEIN"/>
    <property type="match status" value="1"/>
</dbReference>
<feature type="chain" id="PRO_5042920402" description="Protein takeout-like" evidence="4">
    <location>
        <begin position="17"/>
        <end position="246"/>
    </location>
</feature>
<dbReference type="GO" id="GO:0007623">
    <property type="term" value="P:circadian rhythm"/>
    <property type="evidence" value="ECO:0007669"/>
    <property type="project" value="UniProtKB-ARBA"/>
</dbReference>
<proteinExistence type="inferred from homology"/>
<dbReference type="InterPro" id="IPR010562">
    <property type="entry name" value="Haemolymph_juvenile_hormone-bd"/>
</dbReference>
<dbReference type="InterPro" id="IPR038606">
    <property type="entry name" value="To_sf"/>
</dbReference>
<evidence type="ECO:0008006" key="7">
    <source>
        <dbReference type="Google" id="ProtNLM"/>
    </source>
</evidence>
<name>A0AAN7V2R4_9COLE</name>
<comment type="caution">
    <text evidence="5">The sequence shown here is derived from an EMBL/GenBank/DDBJ whole genome shotgun (WGS) entry which is preliminary data.</text>
</comment>
<evidence type="ECO:0000256" key="3">
    <source>
        <dbReference type="ARBA" id="ARBA00060902"/>
    </source>
</evidence>
<dbReference type="PANTHER" id="PTHR11008:SF18">
    <property type="entry name" value="BCDNA.GH05536-RELATED"/>
    <property type="match status" value="1"/>
</dbReference>
<dbReference type="Gene3D" id="3.15.10.30">
    <property type="entry name" value="Haemolymph juvenile hormone binding protein"/>
    <property type="match status" value="1"/>
</dbReference>
<dbReference type="EMBL" id="JAVRBK010000010">
    <property type="protein sequence ID" value="KAK5638141.1"/>
    <property type="molecule type" value="Genomic_DNA"/>
</dbReference>
<accession>A0AAN7V2R4</accession>
<dbReference type="Proteomes" id="UP001329430">
    <property type="component" value="Chromosome 10"/>
</dbReference>
<evidence type="ECO:0000256" key="1">
    <source>
        <dbReference type="ARBA" id="ARBA00022729"/>
    </source>
</evidence>
<protein>
    <recommendedName>
        <fullName evidence="7">Protein takeout-like</fullName>
    </recommendedName>
</protein>
<dbReference type="AlphaFoldDB" id="A0AAN7V2R4"/>
<evidence type="ECO:0000256" key="4">
    <source>
        <dbReference type="SAM" id="SignalP"/>
    </source>
</evidence>
<dbReference type="SMART" id="SM00700">
    <property type="entry name" value="JHBP"/>
    <property type="match status" value="1"/>
</dbReference>